<evidence type="ECO:0000256" key="4">
    <source>
        <dbReference type="SAM" id="MobiDB-lite"/>
    </source>
</evidence>
<comment type="subcellular location">
    <subcellularLocation>
        <location evidence="1">Cell outer membrane</location>
    </subcellularLocation>
</comment>
<organism evidence="5">
    <name type="scientific">Aplysina aerophoba bacterial symbiont clone AANRPS</name>
    <dbReference type="NCBI Taxonomy" id="1042317"/>
    <lineage>
        <taxon>Bacteria</taxon>
        <taxon>environmental samples</taxon>
    </lineage>
</organism>
<dbReference type="SUPFAM" id="SSF56935">
    <property type="entry name" value="Porins"/>
    <property type="match status" value="1"/>
</dbReference>
<name>F8S2Z1_9BACT</name>
<dbReference type="AlphaFoldDB" id="F8S2Z1"/>
<dbReference type="GO" id="GO:0009279">
    <property type="term" value="C:cell outer membrane"/>
    <property type="evidence" value="ECO:0007669"/>
    <property type="project" value="UniProtKB-SubCell"/>
</dbReference>
<dbReference type="EMBL" id="HQ456128">
    <property type="protein sequence ID" value="AEH95295.1"/>
    <property type="molecule type" value="Genomic_DNA"/>
</dbReference>
<feature type="region of interest" description="Disordered" evidence="4">
    <location>
        <begin position="1"/>
        <end position="20"/>
    </location>
</feature>
<protein>
    <submittedName>
        <fullName evidence="5">Uncharacterized protein</fullName>
    </submittedName>
</protein>
<evidence type="ECO:0000313" key="5">
    <source>
        <dbReference type="EMBL" id="AEH95295.1"/>
    </source>
</evidence>
<evidence type="ECO:0000256" key="1">
    <source>
        <dbReference type="ARBA" id="ARBA00004442"/>
    </source>
</evidence>
<reference evidence="5" key="1">
    <citation type="submission" date="2010-10" db="EMBL/GenBank/DDBJ databases">
        <title>Diversity of nonribosomal peptide synthetase (NRPS) genes in microbial consortia of marine sponges by cultivation and metagenomics.</title>
        <authorList>
            <person name="Pimentel-Elardo S.M."/>
            <person name="Grozdanov L."/>
            <person name="Proksch S."/>
            <person name="Hentschel U."/>
        </authorList>
    </citation>
    <scope>NUCLEOTIDE SEQUENCE</scope>
</reference>
<dbReference type="InterPro" id="IPR036942">
    <property type="entry name" value="Beta-barrel_TonB_sf"/>
</dbReference>
<evidence type="ECO:0000256" key="3">
    <source>
        <dbReference type="ARBA" id="ARBA00023237"/>
    </source>
</evidence>
<keyword evidence="3" id="KW-0998">Cell outer membrane</keyword>
<sequence>MNRRDGAIHGLGLRPADHPYTADDPPPGWVLPPRALTFMALVGAHLPRVAQTVVNLGPTRSLGAELWLDQRLSSSASLSASYSWQGEPVILASESPFPPAELGLPPAHRLAAGATLDGPRFLGSASVNTATRAFWTDVLTSEYHGYSEGYTTVNGSFGVKWNQGEVTTLVTVTNLFNRSIQQHVFGDILQRTVVGEVRFSL</sequence>
<keyword evidence="2" id="KW-0472">Membrane</keyword>
<proteinExistence type="predicted"/>
<evidence type="ECO:0000256" key="2">
    <source>
        <dbReference type="ARBA" id="ARBA00023136"/>
    </source>
</evidence>
<dbReference type="Gene3D" id="2.40.170.20">
    <property type="entry name" value="TonB-dependent receptor, beta-barrel domain"/>
    <property type="match status" value="1"/>
</dbReference>
<accession>F8S2Z1</accession>